<dbReference type="SUPFAM" id="SSF56655">
    <property type="entry name" value="Carbohydrate phosphatase"/>
    <property type="match status" value="1"/>
</dbReference>
<dbReference type="Pfam" id="PF00459">
    <property type="entry name" value="Inositol_P"/>
    <property type="match status" value="1"/>
</dbReference>
<accession>A0A1J5PT62</accession>
<dbReference type="PROSITE" id="PS00629">
    <property type="entry name" value="IMP_1"/>
    <property type="match status" value="1"/>
</dbReference>
<dbReference type="InterPro" id="IPR020583">
    <property type="entry name" value="Inositol_monoP_metal-BS"/>
</dbReference>
<evidence type="ECO:0000256" key="4">
    <source>
        <dbReference type="ARBA" id="ARBA00013106"/>
    </source>
</evidence>
<dbReference type="PANTHER" id="PTHR20854">
    <property type="entry name" value="INOSITOL MONOPHOSPHATASE"/>
    <property type="match status" value="1"/>
</dbReference>
<dbReference type="InterPro" id="IPR000760">
    <property type="entry name" value="Inositol_monophosphatase-like"/>
</dbReference>
<dbReference type="AlphaFoldDB" id="A0A1J5PT62"/>
<dbReference type="EC" id="3.1.3.25" evidence="4"/>
<dbReference type="InterPro" id="IPR020550">
    <property type="entry name" value="Inositol_monophosphatase_CS"/>
</dbReference>
<sequence>MHPMINVAVRAAREAGKIINRASLDVDLLRVSKKAANDFVTEVDRASEHAIIDVLLKAYPQHGILGEETGTAHGRADSEFQWIIDPLDGTTNFIHGLPVYAVSIALAHHGVVQHGVVYDPSRDELYTASRGGGAFLDNRRLRVSRRTRIEDSLIGTGFPFREGDDLDDYLTMFRKVAERCVGLRRPGAAALDLAYVAAGRYDGFFERGLQPWDVAAGALLVTEAGGLVGDFTGEGDALHAGELIAGSPRIYAQLVSLLKVHSTR</sequence>
<reference evidence="8" key="1">
    <citation type="submission" date="2016-10" db="EMBL/GenBank/DDBJ databases">
        <title>Sequence of Gallionella enrichment culture.</title>
        <authorList>
            <person name="Poehlein A."/>
            <person name="Muehling M."/>
            <person name="Daniel R."/>
        </authorList>
    </citation>
    <scope>NUCLEOTIDE SEQUENCE</scope>
</reference>
<dbReference type="PRINTS" id="PR01959">
    <property type="entry name" value="SBIMPHPHTASE"/>
</dbReference>
<dbReference type="FunFam" id="3.30.540.10:FF:000003">
    <property type="entry name" value="Inositol-1-monophosphatase"/>
    <property type="match status" value="1"/>
</dbReference>
<evidence type="ECO:0000256" key="6">
    <source>
        <dbReference type="ARBA" id="ARBA00022801"/>
    </source>
</evidence>
<comment type="cofactor">
    <cofactor evidence="2">
        <name>Mg(2+)</name>
        <dbReference type="ChEBI" id="CHEBI:18420"/>
    </cofactor>
</comment>
<dbReference type="Gene3D" id="3.30.540.10">
    <property type="entry name" value="Fructose-1,6-Bisphosphatase, subunit A, domain 1"/>
    <property type="match status" value="1"/>
</dbReference>
<dbReference type="InterPro" id="IPR033942">
    <property type="entry name" value="IMPase"/>
</dbReference>
<dbReference type="PROSITE" id="PS00630">
    <property type="entry name" value="IMP_2"/>
    <property type="match status" value="1"/>
</dbReference>
<dbReference type="PANTHER" id="PTHR20854:SF4">
    <property type="entry name" value="INOSITOL-1-MONOPHOSPHATASE-RELATED"/>
    <property type="match status" value="1"/>
</dbReference>
<name>A0A1J5PT62_9ZZZZ</name>
<keyword evidence="5" id="KW-0479">Metal-binding</keyword>
<dbReference type="CDD" id="cd01639">
    <property type="entry name" value="IMPase"/>
    <property type="match status" value="1"/>
</dbReference>
<gene>
    <name evidence="8" type="primary">suhB_18</name>
    <name evidence="8" type="ORF">GALL_436590</name>
</gene>
<organism evidence="8">
    <name type="scientific">mine drainage metagenome</name>
    <dbReference type="NCBI Taxonomy" id="410659"/>
    <lineage>
        <taxon>unclassified sequences</taxon>
        <taxon>metagenomes</taxon>
        <taxon>ecological metagenomes</taxon>
    </lineage>
</organism>
<evidence type="ECO:0000313" key="8">
    <source>
        <dbReference type="EMBL" id="OIQ74681.1"/>
    </source>
</evidence>
<dbReference type="GO" id="GO:0006020">
    <property type="term" value="P:inositol metabolic process"/>
    <property type="evidence" value="ECO:0007669"/>
    <property type="project" value="TreeGrafter"/>
</dbReference>
<keyword evidence="6 8" id="KW-0378">Hydrolase</keyword>
<proteinExistence type="inferred from homology"/>
<dbReference type="EMBL" id="MLJW01002420">
    <property type="protein sequence ID" value="OIQ74681.1"/>
    <property type="molecule type" value="Genomic_DNA"/>
</dbReference>
<evidence type="ECO:0000256" key="3">
    <source>
        <dbReference type="ARBA" id="ARBA00009759"/>
    </source>
</evidence>
<dbReference type="InterPro" id="IPR022337">
    <property type="entry name" value="Inositol_monophosphatase_SuhB"/>
</dbReference>
<evidence type="ECO:0000256" key="5">
    <source>
        <dbReference type="ARBA" id="ARBA00022723"/>
    </source>
</evidence>
<protein>
    <recommendedName>
        <fullName evidence="4">inositol-phosphate phosphatase</fullName>
        <ecNumber evidence="4">3.1.3.25</ecNumber>
    </recommendedName>
</protein>
<evidence type="ECO:0000256" key="1">
    <source>
        <dbReference type="ARBA" id="ARBA00001033"/>
    </source>
</evidence>
<dbReference type="GO" id="GO:0007165">
    <property type="term" value="P:signal transduction"/>
    <property type="evidence" value="ECO:0007669"/>
    <property type="project" value="TreeGrafter"/>
</dbReference>
<comment type="catalytic activity">
    <reaction evidence="1">
        <text>a myo-inositol phosphate + H2O = myo-inositol + phosphate</text>
        <dbReference type="Rhea" id="RHEA:24056"/>
        <dbReference type="ChEBI" id="CHEBI:15377"/>
        <dbReference type="ChEBI" id="CHEBI:17268"/>
        <dbReference type="ChEBI" id="CHEBI:43474"/>
        <dbReference type="ChEBI" id="CHEBI:84139"/>
        <dbReference type="EC" id="3.1.3.25"/>
    </reaction>
</comment>
<comment type="caution">
    <text evidence="8">The sequence shown here is derived from an EMBL/GenBank/DDBJ whole genome shotgun (WGS) entry which is preliminary data.</text>
</comment>
<dbReference type="GO" id="GO:0046854">
    <property type="term" value="P:phosphatidylinositol phosphate biosynthetic process"/>
    <property type="evidence" value="ECO:0007669"/>
    <property type="project" value="InterPro"/>
</dbReference>
<dbReference type="GO" id="GO:0046872">
    <property type="term" value="F:metal ion binding"/>
    <property type="evidence" value="ECO:0007669"/>
    <property type="project" value="UniProtKB-KW"/>
</dbReference>
<evidence type="ECO:0000256" key="2">
    <source>
        <dbReference type="ARBA" id="ARBA00001946"/>
    </source>
</evidence>
<dbReference type="PRINTS" id="PR00377">
    <property type="entry name" value="IMPHPHTASES"/>
</dbReference>
<evidence type="ECO:0000256" key="7">
    <source>
        <dbReference type="ARBA" id="ARBA00022842"/>
    </source>
</evidence>
<dbReference type="GO" id="GO:0008934">
    <property type="term" value="F:inositol monophosphate 1-phosphatase activity"/>
    <property type="evidence" value="ECO:0007669"/>
    <property type="project" value="InterPro"/>
</dbReference>
<comment type="similarity">
    <text evidence="3">Belongs to the inositol monophosphatase superfamily.</text>
</comment>
<dbReference type="Gene3D" id="3.40.190.80">
    <property type="match status" value="1"/>
</dbReference>
<keyword evidence="7" id="KW-0460">Magnesium</keyword>